<comment type="caution">
    <text evidence="2">The sequence shown here is derived from an EMBL/GenBank/DDBJ whole genome shotgun (WGS) entry which is preliminary data.</text>
</comment>
<protein>
    <submittedName>
        <fullName evidence="2">Uncharacterized protein</fullName>
    </submittedName>
</protein>
<evidence type="ECO:0000313" key="2">
    <source>
        <dbReference type="EMBL" id="PKK60516.1"/>
    </source>
</evidence>
<keyword evidence="1" id="KW-0812">Transmembrane</keyword>
<keyword evidence="1" id="KW-0472">Membrane</keyword>
<feature type="transmembrane region" description="Helical" evidence="1">
    <location>
        <begin position="62"/>
        <end position="85"/>
    </location>
</feature>
<dbReference type="VEuPathDB" id="FungiDB:RhiirFUN_002895"/>
<reference evidence="2 3" key="2">
    <citation type="submission" date="2017-10" db="EMBL/GenBank/DDBJ databases">
        <title>Extensive intraspecific genome diversity in a model arbuscular mycorrhizal fungus.</title>
        <authorList>
            <person name="Chen E.C.H."/>
            <person name="Morin E."/>
            <person name="Baudet D."/>
            <person name="Noel J."/>
            <person name="Ndikumana S."/>
            <person name="Charron P."/>
            <person name="St-Onge C."/>
            <person name="Giorgi J."/>
            <person name="Grigoriev I.V."/>
            <person name="Roux C."/>
            <person name="Martin F.M."/>
            <person name="Corradi N."/>
        </authorList>
    </citation>
    <scope>NUCLEOTIDE SEQUENCE [LARGE SCALE GENOMIC DNA]</scope>
    <source>
        <strain evidence="2 3">C2</strain>
    </source>
</reference>
<dbReference type="EMBL" id="LLXL01002557">
    <property type="protein sequence ID" value="PKK60516.1"/>
    <property type="molecule type" value="Genomic_DNA"/>
</dbReference>
<feature type="transmembrane region" description="Helical" evidence="1">
    <location>
        <begin position="38"/>
        <end position="55"/>
    </location>
</feature>
<dbReference type="VEuPathDB" id="FungiDB:FUN_014442"/>
<proteinExistence type="predicted"/>
<dbReference type="Proteomes" id="UP000233469">
    <property type="component" value="Unassembled WGS sequence"/>
</dbReference>
<evidence type="ECO:0000313" key="3">
    <source>
        <dbReference type="Proteomes" id="UP000233469"/>
    </source>
</evidence>
<dbReference type="AlphaFoldDB" id="A0A2N1MFW0"/>
<keyword evidence="1" id="KW-1133">Transmembrane helix</keyword>
<feature type="transmembrane region" description="Helical" evidence="1">
    <location>
        <begin position="12"/>
        <end position="32"/>
    </location>
</feature>
<name>A0A2N1MFW0_9GLOM</name>
<sequence length="146" mass="16557">MRLIAHRELNLLSNGIIAPLEGIFGISMLGGIEMISDAQWITAQLSVITYIAGIFRTLPHIILYWTISITLIIITSGSAMLAGYFRMKNDRFLLNVFTSTRLVAYGISCFELVQGQGEIIEEFQEAHIIRGENEREERKLNNILER</sequence>
<accession>A0A2N1MFW0</accession>
<gene>
    <name evidence="2" type="ORF">RhiirC2_793199</name>
</gene>
<reference evidence="2 3" key="1">
    <citation type="submission" date="2016-04" db="EMBL/GenBank/DDBJ databases">
        <title>Genome analyses suggest a sexual origin of heterokaryosis in a supposedly ancient asexual fungus.</title>
        <authorList>
            <person name="Ropars J."/>
            <person name="Sedzielewska K."/>
            <person name="Noel J."/>
            <person name="Charron P."/>
            <person name="Farinelli L."/>
            <person name="Marton T."/>
            <person name="Kruger M."/>
            <person name="Pelin A."/>
            <person name="Brachmann A."/>
            <person name="Corradi N."/>
        </authorList>
    </citation>
    <scope>NUCLEOTIDE SEQUENCE [LARGE SCALE GENOMIC DNA]</scope>
    <source>
        <strain evidence="2 3">C2</strain>
    </source>
</reference>
<organism evidence="2 3">
    <name type="scientific">Rhizophagus irregularis</name>
    <dbReference type="NCBI Taxonomy" id="588596"/>
    <lineage>
        <taxon>Eukaryota</taxon>
        <taxon>Fungi</taxon>
        <taxon>Fungi incertae sedis</taxon>
        <taxon>Mucoromycota</taxon>
        <taxon>Glomeromycotina</taxon>
        <taxon>Glomeromycetes</taxon>
        <taxon>Glomerales</taxon>
        <taxon>Glomeraceae</taxon>
        <taxon>Rhizophagus</taxon>
    </lineage>
</organism>
<evidence type="ECO:0000256" key="1">
    <source>
        <dbReference type="SAM" id="Phobius"/>
    </source>
</evidence>